<evidence type="ECO:0000313" key="3">
    <source>
        <dbReference type="Proteomes" id="UP000051643"/>
    </source>
</evidence>
<dbReference type="AlphaFoldDB" id="A0A0Q9ZFM3"/>
<dbReference type="EMBL" id="LKTP01000023">
    <property type="protein sequence ID" value="KRG28394.1"/>
    <property type="molecule type" value="Genomic_DNA"/>
</dbReference>
<protein>
    <recommendedName>
        <fullName evidence="4">Secreted protein</fullName>
    </recommendedName>
</protein>
<reference evidence="2" key="1">
    <citation type="submission" date="2015-10" db="EMBL/GenBank/DDBJ databases">
        <title>Draft genome sequence of Salegentibacter mishustinae KCTC 12263.</title>
        <authorList>
            <person name="Lin W."/>
            <person name="Zheng Q."/>
        </authorList>
    </citation>
    <scope>NUCLEOTIDE SEQUENCE [LARGE SCALE GENOMIC DNA]</scope>
    <source>
        <strain evidence="2">KCTC 12263</strain>
    </source>
</reference>
<evidence type="ECO:0000313" key="2">
    <source>
        <dbReference type="EMBL" id="KRG28394.1"/>
    </source>
</evidence>
<dbReference type="Proteomes" id="UP000051643">
    <property type="component" value="Unassembled WGS sequence"/>
</dbReference>
<dbReference type="OrthoDB" id="1524207at2"/>
<evidence type="ECO:0000256" key="1">
    <source>
        <dbReference type="SAM" id="SignalP"/>
    </source>
</evidence>
<dbReference type="RefSeq" id="WP_057482064.1">
    <property type="nucleotide sequence ID" value="NZ_BMWR01000001.1"/>
</dbReference>
<dbReference type="STRING" id="270918.APR42_06320"/>
<keyword evidence="1" id="KW-0732">Signal</keyword>
<sequence>MKFYYFLFFFSTVLMAQNSPVEEFWHNLQDHCGKSYEGTISQGMGNDNFDGKTLIMHVRSCKENEIRIPFFVGENRSRTWILRLQDGKIQLKHDHRKPDGSEDKITQYGGTASNTGLANIQVFPADEETAELIPAAATNVWWITLDKEIFRYNLKRIGSKSNLTAEFNLSKPLNTPEAPWGWEE</sequence>
<name>A0A0Q9ZFM3_9FLAO</name>
<feature type="signal peptide" evidence="1">
    <location>
        <begin position="1"/>
        <end position="16"/>
    </location>
</feature>
<gene>
    <name evidence="2" type="ORF">APR42_06320</name>
</gene>
<proteinExistence type="predicted"/>
<feature type="chain" id="PRO_5006389435" description="Secreted protein" evidence="1">
    <location>
        <begin position="17"/>
        <end position="184"/>
    </location>
</feature>
<organism evidence="2 3">
    <name type="scientific">Salegentibacter mishustinae</name>
    <dbReference type="NCBI Taxonomy" id="270918"/>
    <lineage>
        <taxon>Bacteria</taxon>
        <taxon>Pseudomonadati</taxon>
        <taxon>Bacteroidota</taxon>
        <taxon>Flavobacteriia</taxon>
        <taxon>Flavobacteriales</taxon>
        <taxon>Flavobacteriaceae</taxon>
        <taxon>Salegentibacter</taxon>
    </lineage>
</organism>
<evidence type="ECO:0008006" key="4">
    <source>
        <dbReference type="Google" id="ProtNLM"/>
    </source>
</evidence>
<comment type="caution">
    <text evidence="2">The sequence shown here is derived from an EMBL/GenBank/DDBJ whole genome shotgun (WGS) entry which is preliminary data.</text>
</comment>
<accession>A0A0Q9ZFM3</accession>
<keyword evidence="3" id="KW-1185">Reference proteome</keyword>